<feature type="compositionally biased region" description="Low complexity" evidence="1">
    <location>
        <begin position="48"/>
        <end position="59"/>
    </location>
</feature>
<feature type="region of interest" description="Disordered" evidence="1">
    <location>
        <begin position="1"/>
        <end position="72"/>
    </location>
</feature>
<organism evidence="2 3">
    <name type="scientific">Brevibacterium salitolerans</name>
    <dbReference type="NCBI Taxonomy" id="1403566"/>
    <lineage>
        <taxon>Bacteria</taxon>
        <taxon>Bacillati</taxon>
        <taxon>Actinomycetota</taxon>
        <taxon>Actinomycetes</taxon>
        <taxon>Micrococcales</taxon>
        <taxon>Brevibacteriaceae</taxon>
        <taxon>Brevibacterium</taxon>
    </lineage>
</organism>
<sequence length="343" mass="35663">MSGLFDRWIASVQSTTRKDPGGTAVEPSVPAEGTAPQGTVPQTSAPEVPVASGADVPAPADSPAPAAPARPARRAAPPVLDAVLAAAVDVARGALLEVAPETEIGAHLGSVAEGTRLVTHSFECTAPAYRGWHWVAVLARAPRSKKATVCETALLPGPDALLAPEWVPWEKRLQPGDMGPKDVLPRTEDDPNLELGIEQVDADLLEDIDQVPNFEFGLGRARVLSREGIARAAQRWEKSDAGPEGEYAKRAGAQCSTCGYLLPIAGSVRTRFGVCANAWSPFDGRVVALDSGCGAHSETDVAHRSTTPPEAVLDEINEPLDTFDTADTATAGAASVSAASHPG</sequence>
<accession>A0ABN2WHT7</accession>
<gene>
    <name evidence="2" type="ORF">GCM10009823_10800</name>
</gene>
<keyword evidence="3" id="KW-1185">Reference proteome</keyword>
<dbReference type="EMBL" id="BAAAPZ010000003">
    <property type="protein sequence ID" value="GAA2092815.1"/>
    <property type="molecule type" value="Genomic_DNA"/>
</dbReference>
<reference evidence="2 3" key="1">
    <citation type="journal article" date="2019" name="Int. J. Syst. Evol. Microbiol.">
        <title>The Global Catalogue of Microorganisms (GCM) 10K type strain sequencing project: providing services to taxonomists for standard genome sequencing and annotation.</title>
        <authorList>
            <consortium name="The Broad Institute Genomics Platform"/>
            <consortium name="The Broad Institute Genome Sequencing Center for Infectious Disease"/>
            <person name="Wu L."/>
            <person name="Ma J."/>
        </authorList>
    </citation>
    <scope>NUCLEOTIDE SEQUENCE [LARGE SCALE GENOMIC DNA]</scope>
    <source>
        <strain evidence="2 3">JCM 15900</strain>
    </source>
</reference>
<name>A0ABN2WHT7_9MICO</name>
<comment type="caution">
    <text evidence="2">The sequence shown here is derived from an EMBL/GenBank/DDBJ whole genome shotgun (WGS) entry which is preliminary data.</text>
</comment>
<proteinExistence type="predicted"/>
<evidence type="ECO:0000313" key="3">
    <source>
        <dbReference type="Proteomes" id="UP001500984"/>
    </source>
</evidence>
<feature type="compositionally biased region" description="Polar residues" evidence="1">
    <location>
        <begin position="36"/>
        <end position="45"/>
    </location>
</feature>
<protein>
    <recommendedName>
        <fullName evidence="4">DUF3027 domain-containing protein</fullName>
    </recommendedName>
</protein>
<evidence type="ECO:0008006" key="4">
    <source>
        <dbReference type="Google" id="ProtNLM"/>
    </source>
</evidence>
<dbReference type="InterPro" id="IPR021391">
    <property type="entry name" value="DUF3027"/>
</dbReference>
<dbReference type="Pfam" id="PF11228">
    <property type="entry name" value="DUF3027"/>
    <property type="match status" value="1"/>
</dbReference>
<evidence type="ECO:0000256" key="1">
    <source>
        <dbReference type="SAM" id="MobiDB-lite"/>
    </source>
</evidence>
<dbReference type="Proteomes" id="UP001500984">
    <property type="component" value="Unassembled WGS sequence"/>
</dbReference>
<dbReference type="RefSeq" id="WP_344335944.1">
    <property type="nucleotide sequence ID" value="NZ_BAAAPZ010000003.1"/>
</dbReference>
<evidence type="ECO:0000313" key="2">
    <source>
        <dbReference type="EMBL" id="GAA2092815.1"/>
    </source>
</evidence>